<dbReference type="GO" id="GO:0141197">
    <property type="term" value="F:4-hydroxy-3-methylbut-2-enyl-diphosphate synthase activity (flavodoxin)"/>
    <property type="evidence" value="ECO:0007669"/>
    <property type="project" value="UniProtKB-EC"/>
</dbReference>
<evidence type="ECO:0000256" key="1">
    <source>
        <dbReference type="ARBA" id="ARBA00022485"/>
    </source>
</evidence>
<evidence type="ECO:0000259" key="8">
    <source>
        <dbReference type="Pfam" id="PF04551"/>
    </source>
</evidence>
<dbReference type="GO" id="GO:0051539">
    <property type="term" value="F:4 iron, 4 sulfur cluster binding"/>
    <property type="evidence" value="ECO:0007669"/>
    <property type="project" value="UniProtKB-UniRule"/>
</dbReference>
<dbReference type="PANTHER" id="PTHR30454">
    <property type="entry name" value="4-HYDROXY-3-METHYLBUT-2-EN-1-YL DIPHOSPHATE SYNTHASE"/>
    <property type="match status" value="1"/>
</dbReference>
<name>A0A511MJA5_9NOCA</name>
<comment type="catalytic activity">
    <reaction evidence="7">
        <text>(2E)-4-hydroxy-3-methylbut-2-enyl diphosphate + oxidized [flavodoxin] + H2O + 2 H(+) = 2-C-methyl-D-erythritol 2,4-cyclic diphosphate + reduced [flavodoxin]</text>
        <dbReference type="Rhea" id="RHEA:43604"/>
        <dbReference type="Rhea" id="RHEA-COMP:10622"/>
        <dbReference type="Rhea" id="RHEA-COMP:10623"/>
        <dbReference type="ChEBI" id="CHEBI:15377"/>
        <dbReference type="ChEBI" id="CHEBI:15378"/>
        <dbReference type="ChEBI" id="CHEBI:57618"/>
        <dbReference type="ChEBI" id="CHEBI:58210"/>
        <dbReference type="ChEBI" id="CHEBI:58483"/>
        <dbReference type="ChEBI" id="CHEBI:128753"/>
        <dbReference type="EC" id="1.17.7.3"/>
    </reaction>
</comment>
<feature type="binding site" evidence="7">
    <location>
        <position position="318"/>
    </location>
    <ligand>
        <name>[4Fe-4S] cluster</name>
        <dbReference type="ChEBI" id="CHEBI:49883"/>
    </ligand>
</feature>
<keyword evidence="1 7" id="KW-0004">4Fe-4S</keyword>
<evidence type="ECO:0000256" key="4">
    <source>
        <dbReference type="ARBA" id="ARBA00023004"/>
    </source>
</evidence>
<dbReference type="InterPro" id="IPR016425">
    <property type="entry name" value="IspG_bac"/>
</dbReference>
<protein>
    <recommendedName>
        <fullName evidence="7">4-hydroxy-3-methylbut-2-en-1-yl diphosphate synthase (flavodoxin)</fullName>
        <ecNumber evidence="7">1.17.7.3</ecNumber>
    </recommendedName>
    <alternativeName>
        <fullName evidence="7">1-hydroxy-2-methyl-2-(E)-butenyl 4-diphosphate synthase</fullName>
    </alternativeName>
</protein>
<keyword evidence="5 7" id="KW-0411">Iron-sulfur</keyword>
<evidence type="ECO:0000256" key="5">
    <source>
        <dbReference type="ARBA" id="ARBA00023014"/>
    </source>
</evidence>
<comment type="function">
    <text evidence="7">Converts 2C-methyl-D-erythritol 2,4-cyclodiphosphate (ME-2,4cPP) into 1-hydroxy-2-methyl-2-(E)-butenyl 4-diphosphate.</text>
</comment>
<dbReference type="GO" id="GO:0016114">
    <property type="term" value="P:terpenoid biosynthetic process"/>
    <property type="evidence" value="ECO:0007669"/>
    <property type="project" value="InterPro"/>
</dbReference>
<comment type="pathway">
    <text evidence="7">Isoprenoid biosynthesis; isopentenyl diphosphate biosynthesis via DXP pathway; isopentenyl diphosphate from 1-deoxy-D-xylulose 5-phosphate: step 5/6.</text>
</comment>
<organism evidence="10 11">
    <name type="scientific">Nocardia ninae NBRC 108245</name>
    <dbReference type="NCBI Taxonomy" id="1210091"/>
    <lineage>
        <taxon>Bacteria</taxon>
        <taxon>Bacillati</taxon>
        <taxon>Actinomycetota</taxon>
        <taxon>Actinomycetes</taxon>
        <taxon>Mycobacteriales</taxon>
        <taxon>Nocardiaceae</taxon>
        <taxon>Nocardia</taxon>
    </lineage>
</organism>
<dbReference type="Pfam" id="PF04551">
    <property type="entry name" value="GcpE"/>
    <property type="match status" value="1"/>
</dbReference>
<dbReference type="NCBIfam" id="NF001540">
    <property type="entry name" value="PRK00366.1"/>
    <property type="match status" value="1"/>
</dbReference>
<feature type="binding site" evidence="7">
    <location>
        <position position="276"/>
    </location>
    <ligand>
        <name>[4Fe-4S] cluster</name>
        <dbReference type="ChEBI" id="CHEBI:49883"/>
    </ligand>
</feature>
<dbReference type="AlphaFoldDB" id="A0A511MJA5"/>
<evidence type="ECO:0000256" key="3">
    <source>
        <dbReference type="ARBA" id="ARBA00023002"/>
    </source>
</evidence>
<evidence type="ECO:0000256" key="7">
    <source>
        <dbReference type="HAMAP-Rule" id="MF_00159"/>
    </source>
</evidence>
<keyword evidence="3 7" id="KW-0560">Oxidoreductase</keyword>
<feature type="domain" description="IspG C-terminal" evidence="9">
    <location>
        <begin position="272"/>
        <end position="357"/>
    </location>
</feature>
<feature type="binding site" evidence="7">
    <location>
        <position position="311"/>
    </location>
    <ligand>
        <name>[4Fe-4S] cluster</name>
        <dbReference type="ChEBI" id="CHEBI:49883"/>
    </ligand>
</feature>
<dbReference type="RefSeq" id="WP_147136547.1">
    <property type="nucleotide sequence ID" value="NZ_BJXA01000040.1"/>
</dbReference>
<keyword evidence="4 7" id="KW-0408">Iron</keyword>
<dbReference type="SUPFAM" id="SSF51717">
    <property type="entry name" value="Dihydropteroate synthetase-like"/>
    <property type="match status" value="1"/>
</dbReference>
<comment type="similarity">
    <text evidence="7">Belongs to the IspG family.</text>
</comment>
<dbReference type="PIRSF" id="PIRSF004640">
    <property type="entry name" value="IspG"/>
    <property type="match status" value="1"/>
</dbReference>
<evidence type="ECO:0000313" key="11">
    <source>
        <dbReference type="Proteomes" id="UP000321424"/>
    </source>
</evidence>
<gene>
    <name evidence="7 10" type="primary">ispG</name>
    <name evidence="10" type="ORF">NN4_52540</name>
</gene>
<dbReference type="EC" id="1.17.7.3" evidence="7"/>
<keyword evidence="11" id="KW-1185">Reference proteome</keyword>
<comment type="caution">
    <text evidence="10">The sequence shown here is derived from an EMBL/GenBank/DDBJ whole genome shotgun (WGS) entry which is preliminary data.</text>
</comment>
<dbReference type="PANTHER" id="PTHR30454:SF0">
    <property type="entry name" value="4-HYDROXY-3-METHYLBUT-2-EN-1-YL DIPHOSPHATE SYNTHASE (FERREDOXIN), CHLOROPLASTIC"/>
    <property type="match status" value="1"/>
</dbReference>
<reference evidence="10 11" key="1">
    <citation type="submission" date="2019-07" db="EMBL/GenBank/DDBJ databases">
        <title>Whole genome shotgun sequence of Nocardia ninae NBRC 108245.</title>
        <authorList>
            <person name="Hosoyama A."/>
            <person name="Uohara A."/>
            <person name="Ohji S."/>
            <person name="Ichikawa N."/>
        </authorList>
    </citation>
    <scope>NUCLEOTIDE SEQUENCE [LARGE SCALE GENOMIC DNA]</scope>
    <source>
        <strain evidence="10 11">NBRC 108245</strain>
    </source>
</reference>
<evidence type="ECO:0000259" key="9">
    <source>
        <dbReference type="Pfam" id="PF26540"/>
    </source>
</evidence>
<dbReference type="Gene3D" id="3.20.20.20">
    <property type="entry name" value="Dihydropteroate synthase-like"/>
    <property type="match status" value="1"/>
</dbReference>
<evidence type="ECO:0000313" key="10">
    <source>
        <dbReference type="EMBL" id="GEM40735.1"/>
    </source>
</evidence>
<dbReference type="InterPro" id="IPR011005">
    <property type="entry name" value="Dihydropteroate_synth-like_sf"/>
</dbReference>
<keyword evidence="2 7" id="KW-0479">Metal-binding</keyword>
<evidence type="ECO:0000256" key="2">
    <source>
        <dbReference type="ARBA" id="ARBA00022723"/>
    </source>
</evidence>
<feature type="binding site" evidence="7">
    <location>
        <position position="279"/>
    </location>
    <ligand>
        <name>[4Fe-4S] cluster</name>
        <dbReference type="ChEBI" id="CHEBI:49883"/>
    </ligand>
</feature>
<dbReference type="SUPFAM" id="SSF56014">
    <property type="entry name" value="Nitrite and sulphite reductase 4Fe-4S domain-like"/>
    <property type="match status" value="1"/>
</dbReference>
<dbReference type="Pfam" id="PF26540">
    <property type="entry name" value="GcpE_C"/>
    <property type="match status" value="1"/>
</dbReference>
<dbReference type="UniPathway" id="UPA00056">
    <property type="reaction ID" value="UER00096"/>
</dbReference>
<feature type="domain" description="IspG TIM-barrel" evidence="8">
    <location>
        <begin position="17"/>
        <end position="257"/>
    </location>
</feature>
<dbReference type="EMBL" id="BJXA01000040">
    <property type="protein sequence ID" value="GEM40735.1"/>
    <property type="molecule type" value="Genomic_DNA"/>
</dbReference>
<dbReference type="GO" id="GO:0046429">
    <property type="term" value="F:4-hydroxy-3-methylbut-2-en-1-yl diphosphate synthase activity (ferredoxin)"/>
    <property type="evidence" value="ECO:0007669"/>
    <property type="project" value="UniProtKB-UniRule"/>
</dbReference>
<dbReference type="InterPro" id="IPR045854">
    <property type="entry name" value="NO2/SO3_Rdtase_4Fe4S_sf"/>
</dbReference>
<dbReference type="GO" id="GO:0019288">
    <property type="term" value="P:isopentenyl diphosphate biosynthetic process, methylerythritol 4-phosphate pathway"/>
    <property type="evidence" value="ECO:0007669"/>
    <property type="project" value="UniProtKB-UniRule"/>
</dbReference>
<dbReference type="InterPro" id="IPR004588">
    <property type="entry name" value="IspG_bac-typ"/>
</dbReference>
<accession>A0A511MJA5</accession>
<dbReference type="Proteomes" id="UP000321424">
    <property type="component" value="Unassembled WGS sequence"/>
</dbReference>
<sequence>MTSNDLGLPTMPTRHRTRRLNIGGVPVGGGAPISVQTMTTTRTADIDGTLQQIAAVTAAGCDIVRVAVPTPEDAAALPALVARSPLPVIADIHFQPRYVFAAIDAGCAAVRVNPGNIKQFDDRVGDIAKAAAAAGIPIRVGVNAGSLDPRVLAKHGSATAAALVESALWEAALFEEHGFTDLKIAVKHHDPRTMIAANRLLAQRCDYPLHLGVTEAGPMFQGTVKSAVAFAILLGEGIGDTIRVSISAPPVDQVKAGCHILQSLGLRPRKLEIVSCPGCGRVQVDIHRLAGQVEAAFEGFPHPLRVAVMGCVVNGPGEAREADLGVSSGNGKGQIFVRGEVIRTVPEHLIVETLVAEAIALTEGREEAPAEGNS</sequence>
<dbReference type="HAMAP" id="MF_00159">
    <property type="entry name" value="IspG"/>
    <property type="match status" value="1"/>
</dbReference>
<dbReference type="OrthoDB" id="9803214at2"/>
<dbReference type="InterPro" id="IPR058579">
    <property type="entry name" value="IspG_C"/>
</dbReference>
<dbReference type="GO" id="GO:0005506">
    <property type="term" value="F:iron ion binding"/>
    <property type="evidence" value="ECO:0007669"/>
    <property type="project" value="InterPro"/>
</dbReference>
<proteinExistence type="inferred from homology"/>
<keyword evidence="6 7" id="KW-0414">Isoprene biosynthesis</keyword>
<dbReference type="NCBIfam" id="TIGR00612">
    <property type="entry name" value="ispG_gcpE"/>
    <property type="match status" value="1"/>
</dbReference>
<comment type="cofactor">
    <cofactor evidence="7">
        <name>[4Fe-4S] cluster</name>
        <dbReference type="ChEBI" id="CHEBI:49883"/>
    </cofactor>
    <text evidence="7">Binds 1 [4Fe-4S] cluster.</text>
</comment>
<dbReference type="Gene3D" id="3.30.413.10">
    <property type="entry name" value="Sulfite Reductase Hemoprotein, domain 1"/>
    <property type="match status" value="1"/>
</dbReference>
<evidence type="ECO:0000256" key="6">
    <source>
        <dbReference type="ARBA" id="ARBA00023229"/>
    </source>
</evidence>
<dbReference type="InterPro" id="IPR058578">
    <property type="entry name" value="IspG_TIM"/>
</dbReference>